<dbReference type="EMBL" id="MU276239">
    <property type="protein sequence ID" value="KAI0040001.1"/>
    <property type="molecule type" value="Genomic_DNA"/>
</dbReference>
<comment type="caution">
    <text evidence="1">The sequence shown here is derived from an EMBL/GenBank/DDBJ whole genome shotgun (WGS) entry which is preliminary data.</text>
</comment>
<keyword evidence="2" id="KW-1185">Reference proteome</keyword>
<name>A0ACB8R795_9AGAM</name>
<sequence>MASPEPVEEDPIFGDWGPSQHNDGQGIRLKITFYPFNKDKATRRKNAKAVSITKISQVHEDYGLSEFLVSVLRVLSHLDLLDSSASYSHAQGNGEFNEDSTDGFSLTYSIIGTGEKDISITSCADYRSMIQAVVVRKSPQLALVIREPESLYASHLAHT</sequence>
<reference evidence="1" key="1">
    <citation type="submission" date="2021-02" db="EMBL/GenBank/DDBJ databases">
        <authorList>
            <consortium name="DOE Joint Genome Institute"/>
            <person name="Ahrendt S."/>
            <person name="Looney B.P."/>
            <person name="Miyauchi S."/>
            <person name="Morin E."/>
            <person name="Drula E."/>
            <person name="Courty P.E."/>
            <person name="Chicoki N."/>
            <person name="Fauchery L."/>
            <person name="Kohler A."/>
            <person name="Kuo A."/>
            <person name="Labutti K."/>
            <person name="Pangilinan J."/>
            <person name="Lipzen A."/>
            <person name="Riley R."/>
            <person name="Andreopoulos W."/>
            <person name="He G."/>
            <person name="Johnson J."/>
            <person name="Barry K.W."/>
            <person name="Grigoriev I.V."/>
            <person name="Nagy L."/>
            <person name="Hibbett D."/>
            <person name="Henrissat B."/>
            <person name="Matheny P.B."/>
            <person name="Labbe J."/>
            <person name="Martin F."/>
        </authorList>
    </citation>
    <scope>NUCLEOTIDE SEQUENCE</scope>
    <source>
        <strain evidence="1">FP105234-sp</strain>
    </source>
</reference>
<accession>A0ACB8R795</accession>
<dbReference type="Proteomes" id="UP000814033">
    <property type="component" value="Unassembled WGS sequence"/>
</dbReference>
<organism evidence="1 2">
    <name type="scientific">Auriscalpium vulgare</name>
    <dbReference type="NCBI Taxonomy" id="40419"/>
    <lineage>
        <taxon>Eukaryota</taxon>
        <taxon>Fungi</taxon>
        <taxon>Dikarya</taxon>
        <taxon>Basidiomycota</taxon>
        <taxon>Agaricomycotina</taxon>
        <taxon>Agaricomycetes</taxon>
        <taxon>Russulales</taxon>
        <taxon>Auriscalpiaceae</taxon>
        <taxon>Auriscalpium</taxon>
    </lineage>
</organism>
<evidence type="ECO:0000313" key="2">
    <source>
        <dbReference type="Proteomes" id="UP000814033"/>
    </source>
</evidence>
<protein>
    <submittedName>
        <fullName evidence="1">Uncharacterized protein</fullName>
    </submittedName>
</protein>
<evidence type="ECO:0000313" key="1">
    <source>
        <dbReference type="EMBL" id="KAI0040001.1"/>
    </source>
</evidence>
<proteinExistence type="predicted"/>
<gene>
    <name evidence="1" type="ORF">FA95DRAFT_1577238</name>
</gene>
<reference evidence="1" key="2">
    <citation type="journal article" date="2022" name="New Phytol.">
        <title>Evolutionary transition to the ectomycorrhizal habit in the genomes of a hyperdiverse lineage of mushroom-forming fungi.</title>
        <authorList>
            <person name="Looney B."/>
            <person name="Miyauchi S."/>
            <person name="Morin E."/>
            <person name="Drula E."/>
            <person name="Courty P.E."/>
            <person name="Kohler A."/>
            <person name="Kuo A."/>
            <person name="LaButti K."/>
            <person name="Pangilinan J."/>
            <person name="Lipzen A."/>
            <person name="Riley R."/>
            <person name="Andreopoulos W."/>
            <person name="He G."/>
            <person name="Johnson J."/>
            <person name="Nolan M."/>
            <person name="Tritt A."/>
            <person name="Barry K.W."/>
            <person name="Grigoriev I.V."/>
            <person name="Nagy L.G."/>
            <person name="Hibbett D."/>
            <person name="Henrissat B."/>
            <person name="Matheny P.B."/>
            <person name="Labbe J."/>
            <person name="Martin F.M."/>
        </authorList>
    </citation>
    <scope>NUCLEOTIDE SEQUENCE</scope>
    <source>
        <strain evidence="1">FP105234-sp</strain>
    </source>
</reference>